<sequence length="489" mass="51397">MTEGEEDEAEDEGERTESDSDARDFIRLPRGAKRGATSSSQGAPGEGTPEDNEGEETTSPPEGKAPAKGADEPRSKRLRQTILEGATEVRRPLKDALEAGARVGPGVKAIPMVKSKRKVLTRPGPVGGAAATRAAKAKKAAELKKAAESKRAAGDPADLASSREEPAVVSKATGATASSAGPVVGGSPSASASGGEVTKAAVETAKTRGPDVIPPMVEEETACAESATAQSLDAVPPVVEKERGTAEGSGLSAKMRERRTKATRDHARPSDPEAPAEETPSTEAVVQGGGTHESCHPPLSTLSFTELHTALGEVHLAEVKRLTAQVEEAAKKNRQLVAIGSKFSPFSGSAKFHESFYRDADFRAKTAEEATKKAKTELADLNKVFEGKGKELEDVIADYKGRLEAAAEARDAARGATATLRAEIASFKLQHAKELAAEREASESTVLAVQAEKTSFEAFVREMSRQILVDFFVFEFHGSSSSSISKQGI</sequence>
<feature type="compositionally biased region" description="Basic and acidic residues" evidence="1">
    <location>
        <begin position="260"/>
        <end position="271"/>
    </location>
</feature>
<name>A0AAD8QZC9_LOLMU</name>
<feature type="compositionally biased region" description="Basic and acidic residues" evidence="1">
    <location>
        <begin position="15"/>
        <end position="27"/>
    </location>
</feature>
<comment type="caution">
    <text evidence="2">The sequence shown here is derived from an EMBL/GenBank/DDBJ whole genome shotgun (WGS) entry which is preliminary data.</text>
</comment>
<dbReference type="Proteomes" id="UP001231189">
    <property type="component" value="Unassembled WGS sequence"/>
</dbReference>
<dbReference type="AlphaFoldDB" id="A0AAD8QZC9"/>
<feature type="compositionally biased region" description="Basic and acidic residues" evidence="1">
    <location>
        <begin position="141"/>
        <end position="153"/>
    </location>
</feature>
<protein>
    <submittedName>
        <fullName evidence="2">Uncharacterized protein</fullName>
    </submittedName>
</protein>
<feature type="compositionally biased region" description="Acidic residues" evidence="1">
    <location>
        <begin position="1"/>
        <end position="14"/>
    </location>
</feature>
<accession>A0AAD8QZC9</accession>
<feature type="region of interest" description="Disordered" evidence="1">
    <location>
        <begin position="114"/>
        <end position="133"/>
    </location>
</feature>
<feature type="region of interest" description="Disordered" evidence="1">
    <location>
        <begin position="1"/>
        <end position="91"/>
    </location>
</feature>
<evidence type="ECO:0000313" key="2">
    <source>
        <dbReference type="EMBL" id="KAK1611925.1"/>
    </source>
</evidence>
<feature type="compositionally biased region" description="Low complexity" evidence="1">
    <location>
        <begin position="167"/>
        <end position="195"/>
    </location>
</feature>
<gene>
    <name evidence="2" type="ORF">QYE76_035598</name>
</gene>
<dbReference type="EMBL" id="JAUUTY010000007">
    <property type="protein sequence ID" value="KAK1611925.1"/>
    <property type="molecule type" value="Genomic_DNA"/>
</dbReference>
<reference evidence="2" key="1">
    <citation type="submission" date="2023-07" db="EMBL/GenBank/DDBJ databases">
        <title>A chromosome-level genome assembly of Lolium multiflorum.</title>
        <authorList>
            <person name="Chen Y."/>
            <person name="Copetti D."/>
            <person name="Kolliker R."/>
            <person name="Studer B."/>
        </authorList>
    </citation>
    <scope>NUCLEOTIDE SEQUENCE</scope>
    <source>
        <strain evidence="2">02402/16</strain>
        <tissue evidence="2">Leaf</tissue>
    </source>
</reference>
<feature type="region of interest" description="Disordered" evidence="1">
    <location>
        <begin position="141"/>
        <end position="300"/>
    </location>
</feature>
<organism evidence="2 3">
    <name type="scientific">Lolium multiflorum</name>
    <name type="common">Italian ryegrass</name>
    <name type="synonym">Lolium perenne subsp. multiflorum</name>
    <dbReference type="NCBI Taxonomy" id="4521"/>
    <lineage>
        <taxon>Eukaryota</taxon>
        <taxon>Viridiplantae</taxon>
        <taxon>Streptophyta</taxon>
        <taxon>Embryophyta</taxon>
        <taxon>Tracheophyta</taxon>
        <taxon>Spermatophyta</taxon>
        <taxon>Magnoliopsida</taxon>
        <taxon>Liliopsida</taxon>
        <taxon>Poales</taxon>
        <taxon>Poaceae</taxon>
        <taxon>BOP clade</taxon>
        <taxon>Pooideae</taxon>
        <taxon>Poodae</taxon>
        <taxon>Poeae</taxon>
        <taxon>Poeae Chloroplast Group 2 (Poeae type)</taxon>
        <taxon>Loliodinae</taxon>
        <taxon>Loliinae</taxon>
        <taxon>Lolium</taxon>
    </lineage>
</organism>
<evidence type="ECO:0000313" key="3">
    <source>
        <dbReference type="Proteomes" id="UP001231189"/>
    </source>
</evidence>
<keyword evidence="3" id="KW-1185">Reference proteome</keyword>
<evidence type="ECO:0000256" key="1">
    <source>
        <dbReference type="SAM" id="MobiDB-lite"/>
    </source>
</evidence>
<proteinExistence type="predicted"/>